<dbReference type="Pfam" id="PF02817">
    <property type="entry name" value="E3_binding"/>
    <property type="match status" value="1"/>
</dbReference>
<dbReference type="GO" id="GO:0016746">
    <property type="term" value="F:acyltransferase activity"/>
    <property type="evidence" value="ECO:0007669"/>
    <property type="project" value="UniProtKB-KW"/>
</dbReference>
<dbReference type="SUPFAM" id="SSF47005">
    <property type="entry name" value="Peripheral subunit-binding domain of 2-oxo acid dehydrogenase complex"/>
    <property type="match status" value="1"/>
</dbReference>
<comment type="caution">
    <text evidence="10">The sequence shown here is derived from an EMBL/GenBank/DDBJ whole genome shotgun (WGS) entry which is preliminary data.</text>
</comment>
<organism evidence="10 11">
    <name type="scientific">Microbacterium terregens</name>
    <dbReference type="NCBI Taxonomy" id="69363"/>
    <lineage>
        <taxon>Bacteria</taxon>
        <taxon>Bacillati</taxon>
        <taxon>Actinomycetota</taxon>
        <taxon>Actinomycetes</taxon>
        <taxon>Micrococcales</taxon>
        <taxon>Microbacteriaceae</taxon>
        <taxon>Microbacterium</taxon>
    </lineage>
</organism>
<dbReference type="InterPro" id="IPR011053">
    <property type="entry name" value="Single_hybrid_motif"/>
</dbReference>
<dbReference type="Pfam" id="PF00364">
    <property type="entry name" value="Biotin_lipoyl"/>
    <property type="match status" value="1"/>
</dbReference>
<dbReference type="InterPro" id="IPR050743">
    <property type="entry name" value="2-oxoacid_DH_E2_comp"/>
</dbReference>
<dbReference type="Pfam" id="PF00198">
    <property type="entry name" value="2-oxoacid_dh"/>
    <property type="match status" value="1"/>
</dbReference>
<keyword evidence="11" id="KW-1185">Reference proteome</keyword>
<sequence length="453" mass="47714">MATDFHLPDLGEGLPEAELVQWLVAEGDTVTLNQTIAEVETAKAIVELPSPYAGVVTALHASAGDVIEVGSVLISFDVDGAEPEAPTEPAAQVAEPAEERAQPNLVGYGAAPRGAGRPQRRVRSGARPPAASDTAVLEAAPHDAIHAEPADVLRERPRSTPPVRKLAKELGVDLALVEASGVTGLISRTDIETYAAGIRARESSASVPATAPASTTPMDGERVIRIPVRGVRKHTADAMVRSAFTAPHVTTFHTVDVTATSELIASLRSDRSLADHRIGVMAVAAKAVCLALIRHPELNSRWDAENGEILQHRYVNLGIAAATSRGLVVPNISDAEQLTLVELADAIGQLAETARAGKTAPGQMSGGTFSITNVGVFGVDAGTPILNPGEAGILALGAVRRQPWEHRGEIALRDVMTLSLSFDHRLVDGEQGARFLRDVADILREPGRAMLLR</sequence>
<evidence type="ECO:0000313" key="10">
    <source>
        <dbReference type="EMBL" id="MFB9646340.1"/>
    </source>
</evidence>
<feature type="compositionally biased region" description="Low complexity" evidence="7">
    <location>
        <begin position="83"/>
        <end position="95"/>
    </location>
</feature>
<dbReference type="Gene3D" id="3.30.559.10">
    <property type="entry name" value="Chloramphenicol acetyltransferase-like domain"/>
    <property type="match status" value="1"/>
</dbReference>
<dbReference type="PROSITE" id="PS50968">
    <property type="entry name" value="BIOTINYL_LIPOYL"/>
    <property type="match status" value="1"/>
</dbReference>
<comment type="cofactor">
    <cofactor evidence="1 6">
        <name>(R)-lipoate</name>
        <dbReference type="ChEBI" id="CHEBI:83088"/>
    </cofactor>
</comment>
<evidence type="ECO:0000256" key="5">
    <source>
        <dbReference type="ARBA" id="ARBA00023315"/>
    </source>
</evidence>
<keyword evidence="4 6" id="KW-0450">Lipoyl</keyword>
<dbReference type="SUPFAM" id="SSF52777">
    <property type="entry name" value="CoA-dependent acyltransferases"/>
    <property type="match status" value="1"/>
</dbReference>
<gene>
    <name evidence="10" type="ORF">ACFFPJ_11065</name>
</gene>
<dbReference type="Proteomes" id="UP001589611">
    <property type="component" value="Unassembled WGS sequence"/>
</dbReference>
<dbReference type="InterPro" id="IPR000089">
    <property type="entry name" value="Biotin_lipoyl"/>
</dbReference>
<dbReference type="CDD" id="cd06849">
    <property type="entry name" value="lipoyl_domain"/>
    <property type="match status" value="1"/>
</dbReference>
<keyword evidence="3 6" id="KW-0808">Transferase</keyword>
<dbReference type="Gene3D" id="4.10.320.10">
    <property type="entry name" value="E3-binding domain"/>
    <property type="match status" value="1"/>
</dbReference>
<dbReference type="PANTHER" id="PTHR43178:SF5">
    <property type="entry name" value="LIPOAMIDE ACYLTRANSFERASE COMPONENT OF BRANCHED-CHAIN ALPHA-KETO ACID DEHYDROGENASE COMPLEX, MITOCHONDRIAL"/>
    <property type="match status" value="1"/>
</dbReference>
<dbReference type="Gene3D" id="2.40.50.100">
    <property type="match status" value="1"/>
</dbReference>
<evidence type="ECO:0000259" key="9">
    <source>
        <dbReference type="PROSITE" id="PS51826"/>
    </source>
</evidence>
<feature type="region of interest" description="Disordered" evidence="7">
    <location>
        <begin position="81"/>
        <end position="149"/>
    </location>
</feature>
<dbReference type="InterPro" id="IPR001078">
    <property type="entry name" value="2-oxoacid_DH_actylTfrase"/>
</dbReference>
<evidence type="ECO:0000256" key="3">
    <source>
        <dbReference type="ARBA" id="ARBA00022679"/>
    </source>
</evidence>
<evidence type="ECO:0000313" key="11">
    <source>
        <dbReference type="Proteomes" id="UP001589611"/>
    </source>
</evidence>
<evidence type="ECO:0000256" key="4">
    <source>
        <dbReference type="ARBA" id="ARBA00022823"/>
    </source>
</evidence>
<dbReference type="InterPro" id="IPR004167">
    <property type="entry name" value="PSBD"/>
</dbReference>
<dbReference type="EMBL" id="JBHMBE010000003">
    <property type="protein sequence ID" value="MFB9646340.1"/>
    <property type="molecule type" value="Genomic_DNA"/>
</dbReference>
<accession>A0ABV5T151</accession>
<name>A0ABV5T151_9MICO</name>
<reference evidence="10 11" key="1">
    <citation type="submission" date="2024-09" db="EMBL/GenBank/DDBJ databases">
        <authorList>
            <person name="Sun Q."/>
            <person name="Mori K."/>
        </authorList>
    </citation>
    <scope>NUCLEOTIDE SEQUENCE [LARGE SCALE GENOMIC DNA]</scope>
    <source>
        <strain evidence="10 11">JCM 1342</strain>
    </source>
</reference>
<feature type="domain" description="Peripheral subunit-binding (PSBD)" evidence="9">
    <location>
        <begin position="158"/>
        <end position="195"/>
    </location>
</feature>
<proteinExistence type="inferred from homology"/>
<dbReference type="InterPro" id="IPR003016">
    <property type="entry name" value="2-oxoA_DH_lipoyl-BS"/>
</dbReference>
<dbReference type="EC" id="2.3.1.-" evidence="6"/>
<feature type="compositionally biased region" description="Basic and acidic residues" evidence="7">
    <location>
        <begin position="140"/>
        <end position="149"/>
    </location>
</feature>
<evidence type="ECO:0000256" key="1">
    <source>
        <dbReference type="ARBA" id="ARBA00001938"/>
    </source>
</evidence>
<dbReference type="InterPro" id="IPR023213">
    <property type="entry name" value="CAT-like_dom_sf"/>
</dbReference>
<evidence type="ECO:0000256" key="6">
    <source>
        <dbReference type="RuleBase" id="RU003423"/>
    </source>
</evidence>
<comment type="similarity">
    <text evidence="2 6">Belongs to the 2-oxoacid dehydrogenase family.</text>
</comment>
<evidence type="ECO:0000256" key="7">
    <source>
        <dbReference type="SAM" id="MobiDB-lite"/>
    </source>
</evidence>
<feature type="domain" description="Lipoyl-binding" evidence="8">
    <location>
        <begin position="2"/>
        <end position="77"/>
    </location>
</feature>
<dbReference type="PROSITE" id="PS51826">
    <property type="entry name" value="PSBD"/>
    <property type="match status" value="1"/>
</dbReference>
<protein>
    <recommendedName>
        <fullName evidence="6">Dihydrolipoamide acetyltransferase component of pyruvate dehydrogenase complex</fullName>
        <ecNumber evidence="6">2.3.1.-</ecNumber>
    </recommendedName>
</protein>
<evidence type="ECO:0000256" key="2">
    <source>
        <dbReference type="ARBA" id="ARBA00007317"/>
    </source>
</evidence>
<keyword evidence="5 6" id="KW-0012">Acyltransferase</keyword>
<dbReference type="SUPFAM" id="SSF51230">
    <property type="entry name" value="Single hybrid motif"/>
    <property type="match status" value="1"/>
</dbReference>
<dbReference type="PANTHER" id="PTHR43178">
    <property type="entry name" value="DIHYDROLIPOAMIDE ACETYLTRANSFERASE COMPONENT OF PYRUVATE DEHYDROGENASE COMPLEX"/>
    <property type="match status" value="1"/>
</dbReference>
<evidence type="ECO:0000259" key="8">
    <source>
        <dbReference type="PROSITE" id="PS50968"/>
    </source>
</evidence>
<dbReference type="PROSITE" id="PS00189">
    <property type="entry name" value="LIPOYL"/>
    <property type="match status" value="1"/>
</dbReference>
<dbReference type="InterPro" id="IPR036625">
    <property type="entry name" value="E3-bd_dom_sf"/>
</dbReference>
<dbReference type="RefSeq" id="WP_344713173.1">
    <property type="nucleotide sequence ID" value="NZ_BAAAWH010000001.1"/>
</dbReference>